<dbReference type="GO" id="GO:0000287">
    <property type="term" value="F:magnesium ion binding"/>
    <property type="evidence" value="ECO:0007669"/>
    <property type="project" value="InterPro"/>
</dbReference>
<keyword evidence="3" id="KW-0460">Magnesium</keyword>
<evidence type="ECO:0000256" key="3">
    <source>
        <dbReference type="ARBA" id="ARBA00022842"/>
    </source>
</evidence>
<dbReference type="InterPro" id="IPR034741">
    <property type="entry name" value="Terpene_cyclase-like_1_C"/>
</dbReference>
<dbReference type="SUPFAM" id="SSF48239">
    <property type="entry name" value="Terpenoid cyclases/Protein prenyltransferases"/>
    <property type="match status" value="1"/>
</dbReference>
<dbReference type="KEGG" id="mnt:21404017"/>
<organism evidence="9 10">
    <name type="scientific">Morus notabilis</name>
    <dbReference type="NCBI Taxonomy" id="981085"/>
    <lineage>
        <taxon>Eukaryota</taxon>
        <taxon>Viridiplantae</taxon>
        <taxon>Streptophyta</taxon>
        <taxon>Embryophyta</taxon>
        <taxon>Tracheophyta</taxon>
        <taxon>Spermatophyta</taxon>
        <taxon>Magnoliopsida</taxon>
        <taxon>eudicotyledons</taxon>
        <taxon>Gunneridae</taxon>
        <taxon>Pentapetalae</taxon>
        <taxon>rosids</taxon>
        <taxon>fabids</taxon>
        <taxon>Rosales</taxon>
        <taxon>Moraceae</taxon>
        <taxon>Moreae</taxon>
        <taxon>Morus</taxon>
    </lineage>
</organism>
<keyword evidence="10" id="KW-1185">Reference proteome</keyword>
<evidence type="ECO:0000259" key="8">
    <source>
        <dbReference type="Pfam" id="PF03936"/>
    </source>
</evidence>
<dbReference type="InterPro" id="IPR001906">
    <property type="entry name" value="Terpene_synth_N"/>
</dbReference>
<dbReference type="SUPFAM" id="SSF48576">
    <property type="entry name" value="Terpenoid synthases"/>
    <property type="match status" value="1"/>
</dbReference>
<keyword evidence="4" id="KW-0456">Lyase</keyword>
<proteinExistence type="inferred from homology"/>
<dbReference type="FunFam" id="1.10.600.10:FF:000007">
    <property type="entry name" value="Isoprene synthase, chloroplastic"/>
    <property type="match status" value="1"/>
</dbReference>
<dbReference type="eggNOG" id="ENOG502QUCN">
    <property type="taxonomic scope" value="Eukaryota"/>
</dbReference>
<sequence>MEGSLTIPKTTNSVPDHVNRRSANFHPSIWGDRFLSYAPNSMEKSAEAEITNKILELKEEVKKMVVGPVEDPSKKLNLIDTIQRLGVSYHFEKEIETVLHQIHDNTLYNCPQNAETYDDDLHTVALRFRLLRQQGYPVSCDIFKNFKNTEGKFKEALASDIRGILSLYEATHLRVHGEDILDEALVFTTPCLKSAASSRHLSPSFLIEQVTHALKQPIRKGLTRLEARHYMSVYQQDPSHNKVLLNFAKLDFNLLQKVHQEELSHIARWWKELDFARKLPFARDRVIECYFWILGVYFEPEYGFARRTLTKVIAMTSVIDDIYDVYGTLEELELFTEAAERWDVSAMDKLPEYMKVCYKALLDVYDEIEENLATEDGKLYRLGNAKEAMKRQIRAYFHEAKWFNLNYTPTMEEYMPLALVTSAYAMLATTSFVGMGDNVAKDSFEWLFSNPKLVSASEIVCRLMDDIVSHKFEQKRGHVASAVECYMKQHEATEEEAVKDLWKQVINAWKDINEECLYPISVPMPLLMRVVNLARVIDVIYKDEDGYTHSDVVLKDFIASMLIDPVPE</sequence>
<dbReference type="Pfam" id="PF01397">
    <property type="entry name" value="Terpene_synth"/>
    <property type="match status" value="1"/>
</dbReference>
<dbReference type="PANTHER" id="PTHR31225:SF221">
    <property type="entry name" value="(-)-GERMACRENE D SYNTHASE"/>
    <property type="match status" value="1"/>
</dbReference>
<dbReference type="GO" id="GO:0010333">
    <property type="term" value="F:terpene synthase activity"/>
    <property type="evidence" value="ECO:0007669"/>
    <property type="project" value="InterPro"/>
</dbReference>
<reference evidence="10" key="1">
    <citation type="submission" date="2013-01" db="EMBL/GenBank/DDBJ databases">
        <title>Draft Genome Sequence of a Mulberry Tree, Morus notabilis C.K. Schneid.</title>
        <authorList>
            <person name="He N."/>
            <person name="Zhao S."/>
        </authorList>
    </citation>
    <scope>NUCLEOTIDE SEQUENCE</scope>
</reference>
<dbReference type="PANTHER" id="PTHR31225">
    <property type="entry name" value="OS04G0344100 PROTEIN-RELATED"/>
    <property type="match status" value="1"/>
</dbReference>
<dbReference type="InterPro" id="IPR008949">
    <property type="entry name" value="Isoprenoid_synthase_dom_sf"/>
</dbReference>
<dbReference type="SFLD" id="SFLDS00005">
    <property type="entry name" value="Isoprenoid_Synthase_Type_I"/>
    <property type="match status" value="1"/>
</dbReference>
<evidence type="ECO:0000256" key="5">
    <source>
        <dbReference type="ARBA" id="ARBA00033744"/>
    </source>
</evidence>
<gene>
    <name evidence="9" type="ORF">L484_021153</name>
</gene>
<dbReference type="InterPro" id="IPR005630">
    <property type="entry name" value="Terpene_synthase_metal-bd"/>
</dbReference>
<dbReference type="Gene3D" id="1.10.600.10">
    <property type="entry name" value="Farnesyl Diphosphate Synthase"/>
    <property type="match status" value="1"/>
</dbReference>
<dbReference type="CDD" id="cd00684">
    <property type="entry name" value="Terpene_cyclase_plant_C1"/>
    <property type="match status" value="1"/>
</dbReference>
<dbReference type="Proteomes" id="UP000030645">
    <property type="component" value="Unassembled WGS sequence"/>
</dbReference>
<dbReference type="EMBL" id="KE344017">
    <property type="protein sequence ID" value="EXB50926.1"/>
    <property type="molecule type" value="Genomic_DNA"/>
</dbReference>
<evidence type="ECO:0000256" key="1">
    <source>
        <dbReference type="ARBA" id="ARBA00001946"/>
    </source>
</evidence>
<dbReference type="FunFam" id="1.50.10.130:FF:000001">
    <property type="entry name" value="Isoprene synthase, chloroplastic"/>
    <property type="match status" value="1"/>
</dbReference>
<dbReference type="SFLD" id="SFLDG01019">
    <property type="entry name" value="Terpene_Cyclase_Like_1_C_Termi"/>
    <property type="match status" value="1"/>
</dbReference>
<accession>W9QY91</accession>
<evidence type="ECO:0000256" key="2">
    <source>
        <dbReference type="ARBA" id="ARBA00022723"/>
    </source>
</evidence>
<dbReference type="Pfam" id="PF03936">
    <property type="entry name" value="Terpene_synth_C"/>
    <property type="match status" value="1"/>
</dbReference>
<dbReference type="InterPro" id="IPR050148">
    <property type="entry name" value="Terpene_synthase-like"/>
</dbReference>
<evidence type="ECO:0000256" key="4">
    <source>
        <dbReference type="ARBA" id="ARBA00023239"/>
    </source>
</evidence>
<feature type="region of interest" description="Disordered" evidence="6">
    <location>
        <begin position="1"/>
        <end position="22"/>
    </location>
</feature>
<dbReference type="STRING" id="981085.W9QY91"/>
<dbReference type="AlphaFoldDB" id="W9QY91"/>
<dbReference type="InterPro" id="IPR036965">
    <property type="entry name" value="Terpene_synth_N_sf"/>
</dbReference>
<protein>
    <submittedName>
        <fullName evidence="9">(-)-germacrene D synthase</fullName>
    </submittedName>
</protein>
<evidence type="ECO:0000256" key="6">
    <source>
        <dbReference type="SAM" id="MobiDB-lite"/>
    </source>
</evidence>
<dbReference type="InterPro" id="IPR044814">
    <property type="entry name" value="Terpene_cyclase_plant_C1"/>
</dbReference>
<dbReference type="InterPro" id="IPR008930">
    <property type="entry name" value="Terpenoid_cyclase/PrenylTrfase"/>
</dbReference>
<evidence type="ECO:0000259" key="7">
    <source>
        <dbReference type="Pfam" id="PF01397"/>
    </source>
</evidence>
<comment type="cofactor">
    <cofactor evidence="1">
        <name>Mg(2+)</name>
        <dbReference type="ChEBI" id="CHEBI:18420"/>
    </cofactor>
</comment>
<dbReference type="OrthoDB" id="1877784at2759"/>
<feature type="domain" description="Terpene synthase metal-binding" evidence="8">
    <location>
        <begin position="271"/>
        <end position="511"/>
    </location>
</feature>
<feature type="domain" description="Terpene synthase N-terminal" evidence="7">
    <location>
        <begin position="29"/>
        <end position="214"/>
    </location>
</feature>
<evidence type="ECO:0000313" key="10">
    <source>
        <dbReference type="Proteomes" id="UP000030645"/>
    </source>
</evidence>
<dbReference type="GO" id="GO:0016102">
    <property type="term" value="P:diterpenoid biosynthetic process"/>
    <property type="evidence" value="ECO:0007669"/>
    <property type="project" value="InterPro"/>
</dbReference>
<dbReference type="Gene3D" id="1.50.10.130">
    <property type="entry name" value="Terpene synthase, N-terminal domain"/>
    <property type="match status" value="1"/>
</dbReference>
<name>W9QY91_9ROSA</name>
<evidence type="ECO:0000313" key="9">
    <source>
        <dbReference type="EMBL" id="EXB50926.1"/>
    </source>
</evidence>
<comment type="similarity">
    <text evidence="5">Belongs to the terpene synthase family. Tpsb subfamily.</text>
</comment>
<keyword evidence="2" id="KW-0479">Metal-binding</keyword>